<proteinExistence type="predicted"/>
<evidence type="ECO:0000256" key="2">
    <source>
        <dbReference type="SAM" id="Phobius"/>
    </source>
</evidence>
<keyword evidence="2" id="KW-0812">Transmembrane</keyword>
<dbReference type="EMBL" id="MHLO01000031">
    <property type="protein sequence ID" value="OGZ11639.1"/>
    <property type="molecule type" value="Genomic_DNA"/>
</dbReference>
<feature type="region of interest" description="Disordered" evidence="1">
    <location>
        <begin position="362"/>
        <end position="382"/>
    </location>
</feature>
<dbReference type="Pfam" id="PF18920">
    <property type="entry name" value="DUF5671"/>
    <property type="match status" value="1"/>
</dbReference>
<keyword evidence="2" id="KW-0472">Membrane</keyword>
<name>A0A1G2DDC8_9BACT</name>
<organism evidence="4 5">
    <name type="scientific">Candidatus Lloydbacteria bacterium RIFCSPHIGHO2_02_FULL_54_17</name>
    <dbReference type="NCBI Taxonomy" id="1798664"/>
    <lineage>
        <taxon>Bacteria</taxon>
        <taxon>Candidatus Lloydiibacteriota</taxon>
    </lineage>
</organism>
<dbReference type="InterPro" id="IPR043728">
    <property type="entry name" value="DUF5671"/>
</dbReference>
<feature type="transmembrane region" description="Helical" evidence="2">
    <location>
        <begin position="230"/>
        <end position="248"/>
    </location>
</feature>
<evidence type="ECO:0000256" key="1">
    <source>
        <dbReference type="SAM" id="MobiDB-lite"/>
    </source>
</evidence>
<feature type="transmembrane region" description="Helical" evidence="2">
    <location>
        <begin position="159"/>
        <end position="181"/>
    </location>
</feature>
<evidence type="ECO:0000313" key="4">
    <source>
        <dbReference type="EMBL" id="OGZ11639.1"/>
    </source>
</evidence>
<dbReference type="Proteomes" id="UP000178636">
    <property type="component" value="Unassembled WGS sequence"/>
</dbReference>
<feature type="transmembrane region" description="Helical" evidence="2">
    <location>
        <begin position="70"/>
        <end position="92"/>
    </location>
</feature>
<feature type="transmembrane region" description="Helical" evidence="2">
    <location>
        <begin position="116"/>
        <end position="139"/>
    </location>
</feature>
<keyword evidence="2" id="KW-1133">Transmembrane helix</keyword>
<feature type="transmembrane region" description="Helical" evidence="2">
    <location>
        <begin position="187"/>
        <end position="209"/>
    </location>
</feature>
<feature type="domain" description="DUF5671" evidence="3">
    <location>
        <begin position="72"/>
        <end position="204"/>
    </location>
</feature>
<comment type="caution">
    <text evidence="4">The sequence shown here is derived from an EMBL/GenBank/DDBJ whole genome shotgun (WGS) entry which is preliminary data.</text>
</comment>
<accession>A0A1G2DDC8</accession>
<gene>
    <name evidence="4" type="ORF">A3C93_04500</name>
</gene>
<protein>
    <recommendedName>
        <fullName evidence="3">DUF5671 domain-containing protein</fullName>
    </recommendedName>
</protein>
<reference evidence="4 5" key="1">
    <citation type="journal article" date="2016" name="Nat. Commun.">
        <title>Thousands of microbial genomes shed light on interconnected biogeochemical processes in an aquifer system.</title>
        <authorList>
            <person name="Anantharaman K."/>
            <person name="Brown C.T."/>
            <person name="Hug L.A."/>
            <person name="Sharon I."/>
            <person name="Castelle C.J."/>
            <person name="Probst A.J."/>
            <person name="Thomas B.C."/>
            <person name="Singh A."/>
            <person name="Wilkins M.J."/>
            <person name="Karaoz U."/>
            <person name="Brodie E.L."/>
            <person name="Williams K.H."/>
            <person name="Hubbard S.S."/>
            <person name="Banfield J.F."/>
        </authorList>
    </citation>
    <scope>NUCLEOTIDE SEQUENCE [LARGE SCALE GENOMIC DNA]</scope>
</reference>
<dbReference type="STRING" id="1798664.A3C93_04500"/>
<evidence type="ECO:0000259" key="3">
    <source>
        <dbReference type="Pfam" id="PF18920"/>
    </source>
</evidence>
<dbReference type="AlphaFoldDB" id="A0A1G2DDC8"/>
<evidence type="ECO:0000313" key="5">
    <source>
        <dbReference type="Proteomes" id="UP000178636"/>
    </source>
</evidence>
<sequence length="401" mass="43850">MEQSSLNTYAAERLKTGVSPDALKQNLLSVGWSEEEAGAAIVAGLVASGVPTPGKGARSGGGKLSSTVEVVLNFFSFITLCIVATSLGVLYYQVINHYFPDPLIVSYGGIDVSSEAIHYAIAALLITFPIYVAAIRLWFKRFREDEEKVETRLTKWLTYLVLLVTAVTILGDLIVAVFYFLQGEVTARFFLKALTILAIAGTTFGFYFLERKKIQYRKDIPRNIFQSIGWATLCMVILAIALGFAVGGSPDTARKQGLDTQRTNDLREIANCVANFGASQNRLPETIGELSESGRYAYCSGRTLDPETGVQYEYRVVSSGMVTAGVLEGEFELCATFTTDSGEMISTEKTYVNMEKDKWATHESGRECDTESAILENNTGKPAPYPVMYETSAPVPPPMAI</sequence>